<dbReference type="EMBL" id="GBRH01195609">
    <property type="protein sequence ID" value="JAE02287.1"/>
    <property type="molecule type" value="Transcribed_RNA"/>
</dbReference>
<dbReference type="AlphaFoldDB" id="A0A0A9EQA5"/>
<name>A0A0A9EQA5_ARUDO</name>
<evidence type="ECO:0000313" key="1">
    <source>
        <dbReference type="EMBL" id="JAE02287.1"/>
    </source>
</evidence>
<reference evidence="1" key="2">
    <citation type="journal article" date="2015" name="Data Brief">
        <title>Shoot transcriptome of the giant reed, Arundo donax.</title>
        <authorList>
            <person name="Barrero R.A."/>
            <person name="Guerrero F.D."/>
            <person name="Moolhuijzen P."/>
            <person name="Goolsby J.A."/>
            <person name="Tidwell J."/>
            <person name="Bellgard S.E."/>
            <person name="Bellgard M.I."/>
        </authorList>
    </citation>
    <scope>NUCLEOTIDE SEQUENCE</scope>
    <source>
        <tissue evidence="1">Shoot tissue taken approximately 20 cm above the soil surface</tissue>
    </source>
</reference>
<sequence>MLFQMLIYVGNRCIMLCISFRGEFVQAFCIL</sequence>
<accession>A0A0A9EQA5</accession>
<proteinExistence type="predicted"/>
<protein>
    <submittedName>
        <fullName evidence="1">Uncharacterized protein</fullName>
    </submittedName>
</protein>
<reference evidence="1" key="1">
    <citation type="submission" date="2014-09" db="EMBL/GenBank/DDBJ databases">
        <authorList>
            <person name="Magalhaes I.L.F."/>
            <person name="Oliveira U."/>
            <person name="Santos F.R."/>
            <person name="Vidigal T.H.D.A."/>
            <person name="Brescovit A.D."/>
            <person name="Santos A.J."/>
        </authorList>
    </citation>
    <scope>NUCLEOTIDE SEQUENCE</scope>
    <source>
        <tissue evidence="1">Shoot tissue taken approximately 20 cm above the soil surface</tissue>
    </source>
</reference>
<organism evidence="1">
    <name type="scientific">Arundo donax</name>
    <name type="common">Giant reed</name>
    <name type="synonym">Donax arundinaceus</name>
    <dbReference type="NCBI Taxonomy" id="35708"/>
    <lineage>
        <taxon>Eukaryota</taxon>
        <taxon>Viridiplantae</taxon>
        <taxon>Streptophyta</taxon>
        <taxon>Embryophyta</taxon>
        <taxon>Tracheophyta</taxon>
        <taxon>Spermatophyta</taxon>
        <taxon>Magnoliopsida</taxon>
        <taxon>Liliopsida</taxon>
        <taxon>Poales</taxon>
        <taxon>Poaceae</taxon>
        <taxon>PACMAD clade</taxon>
        <taxon>Arundinoideae</taxon>
        <taxon>Arundineae</taxon>
        <taxon>Arundo</taxon>
    </lineage>
</organism>